<dbReference type="CDD" id="cd08563">
    <property type="entry name" value="GDPD_TtGDE_like"/>
    <property type="match status" value="1"/>
</dbReference>
<dbReference type="Gene3D" id="3.20.20.190">
    <property type="entry name" value="Phosphatidylinositol (PI) phosphodiesterase"/>
    <property type="match status" value="1"/>
</dbReference>
<feature type="domain" description="GP-PDE" evidence="1">
    <location>
        <begin position="16"/>
        <end position="253"/>
    </location>
</feature>
<dbReference type="Pfam" id="PF03009">
    <property type="entry name" value="GDPD"/>
    <property type="match status" value="1"/>
</dbReference>
<dbReference type="PANTHER" id="PTHR46211:SF1">
    <property type="entry name" value="GLYCEROPHOSPHODIESTER PHOSPHODIESTERASE, CYTOPLASMIC"/>
    <property type="match status" value="1"/>
</dbReference>
<protein>
    <submittedName>
        <fullName evidence="2">Glycerophosphoryl diester phosphodiesterase</fullName>
    </submittedName>
</protein>
<evidence type="ECO:0000259" key="1">
    <source>
        <dbReference type="PROSITE" id="PS51704"/>
    </source>
</evidence>
<dbReference type="RefSeq" id="WP_074751441.1">
    <property type="nucleotide sequence ID" value="NZ_CAXVJC010000002.1"/>
</dbReference>
<dbReference type="InterPro" id="IPR017946">
    <property type="entry name" value="PLC-like_Pdiesterase_TIM-brl"/>
</dbReference>
<dbReference type="PROSITE" id="PS51704">
    <property type="entry name" value="GP_PDE"/>
    <property type="match status" value="1"/>
</dbReference>
<evidence type="ECO:0000313" key="2">
    <source>
        <dbReference type="EMBL" id="SFL44764.1"/>
    </source>
</evidence>
<dbReference type="GO" id="GO:0006629">
    <property type="term" value="P:lipid metabolic process"/>
    <property type="evidence" value="ECO:0007669"/>
    <property type="project" value="InterPro"/>
</dbReference>
<dbReference type="EMBL" id="FOTJ01000010">
    <property type="protein sequence ID" value="SFL44764.1"/>
    <property type="molecule type" value="Genomic_DNA"/>
</dbReference>
<dbReference type="PANTHER" id="PTHR46211">
    <property type="entry name" value="GLYCEROPHOSPHORYL DIESTER PHOSPHODIESTERASE"/>
    <property type="match status" value="1"/>
</dbReference>
<dbReference type="AlphaFoldDB" id="A0A1I4HRS2"/>
<accession>A0A1I4HRS2</accession>
<gene>
    <name evidence="2" type="ORF">SAMN05216438_11035</name>
</gene>
<reference evidence="2 3" key="1">
    <citation type="submission" date="2016-10" db="EMBL/GenBank/DDBJ databases">
        <authorList>
            <person name="de Groot N.N."/>
        </authorList>
    </citation>
    <scope>NUCLEOTIDE SEQUENCE [LARGE SCALE GENOMIC DNA]</scope>
    <source>
        <strain evidence="2 3">M79</strain>
    </source>
</reference>
<dbReference type="InterPro" id="IPR030395">
    <property type="entry name" value="GP_PDE_dom"/>
</dbReference>
<dbReference type="SUPFAM" id="SSF51695">
    <property type="entry name" value="PLC-like phosphodiesterases"/>
    <property type="match status" value="1"/>
</dbReference>
<sequence>MALEKNDSYMKNQNTCLIFAHRGSKCNRPENTLAAFQEALRVKADGIELDVHLTKDDQLVVIHDEKVNRTTSGKGRVRDLSLAELKQLDAGSWFDRRFKGEAIPTLEEVLKLLKNENFTGFLNIELKTDIINYPGIEEKVVGLIAQETLPFTIIYSSFNLTTLQRLHALGVKDEIAYLAGKKLQKVRLDKVENFMSSLHLKKKYVLKYPELLAPDHRPIRLWGIDSETDMRYAFQHNIAGIFTDFPEKARHIRQHL</sequence>
<proteinExistence type="predicted"/>
<dbReference type="GO" id="GO:0008081">
    <property type="term" value="F:phosphoric diester hydrolase activity"/>
    <property type="evidence" value="ECO:0007669"/>
    <property type="project" value="InterPro"/>
</dbReference>
<evidence type="ECO:0000313" key="3">
    <source>
        <dbReference type="Proteomes" id="UP000181969"/>
    </source>
</evidence>
<dbReference type="Proteomes" id="UP000181969">
    <property type="component" value="Unassembled WGS sequence"/>
</dbReference>
<name>A0A1I4HRS2_9LACT</name>
<organism evidence="2 3">
    <name type="scientific">Lactococcus garvieae</name>
    <dbReference type="NCBI Taxonomy" id="1363"/>
    <lineage>
        <taxon>Bacteria</taxon>
        <taxon>Bacillati</taxon>
        <taxon>Bacillota</taxon>
        <taxon>Bacilli</taxon>
        <taxon>Lactobacillales</taxon>
        <taxon>Streptococcaceae</taxon>
        <taxon>Lactococcus</taxon>
    </lineage>
</organism>
<dbReference type="OrthoDB" id="384721at2"/>